<keyword evidence="7" id="KW-0813">Transport</keyword>
<accession>A0A183SGV3</accession>
<proteinExistence type="inferred from homology"/>
<dbReference type="PROSITE" id="PS00028">
    <property type="entry name" value="ZINC_FINGER_C2H2_1"/>
    <property type="match status" value="1"/>
</dbReference>
<dbReference type="AlphaFoldDB" id="A0A183SGV3"/>
<dbReference type="InterPro" id="IPR021134">
    <property type="entry name" value="Bestrophin-like"/>
</dbReference>
<comment type="function">
    <text evidence="7">Forms chloride channels.</text>
</comment>
<evidence type="ECO:0000256" key="6">
    <source>
        <dbReference type="PROSITE-ProRule" id="PRU00042"/>
    </source>
</evidence>
<keyword evidence="7" id="KW-0868">Chloride</keyword>
<dbReference type="GO" id="GO:0008270">
    <property type="term" value="F:zinc ion binding"/>
    <property type="evidence" value="ECO:0007669"/>
    <property type="project" value="UniProtKB-KW"/>
</dbReference>
<keyword evidence="4 7" id="KW-0472">Membrane</keyword>
<keyword evidence="3 7" id="KW-1133">Transmembrane helix</keyword>
<dbReference type="InterPro" id="IPR000615">
    <property type="entry name" value="Bestrophin"/>
</dbReference>
<sequence length="423" mass="47348">MAKEEMKLYLASIDDCNYGVYFLPLVWAEDLVTEMYKEGTITSKRAVDYLLQELLSGRTSLATLYAYDMLTVPLVYTQVCTITVYAYLAFALFAWQMLDPALNLSPIRIDIYVPVFGLLRLIFYTGWLKVALTLLNPFGEDADDFELDAILERNFQERQHLHDHRIHPASSTPVPIAVTNTTCPSPTTSVTTSDYQPPATSTLITKPSTRDGNPVLTCPHCERIFTSHIGSVGHLQIYRTETDKLVPGAPTASRDRHLQFPHCPRAFTHRMGLIGRMRMHVSGIHADTDTSCAPINTSYSVTANSICRAPADSEPADLSCSHWHRTCTSCIGLVGHLRINRTKSGEPVPRAPTYTRHTRLNCLKCPRTFTHRTGLLGHMRIHDNLRLSTAGYTTTLHLSPSASAPHMIPRDNTKHMISVRLTD</sequence>
<evidence type="ECO:0000256" key="1">
    <source>
        <dbReference type="ARBA" id="ARBA00004370"/>
    </source>
</evidence>
<dbReference type="PANTHER" id="PTHR10736:SF55">
    <property type="entry name" value="BESTROPHIN-4"/>
    <property type="match status" value="1"/>
</dbReference>
<reference evidence="11" key="1">
    <citation type="submission" date="2016-06" db="UniProtKB">
        <authorList>
            <consortium name="WormBaseParasite"/>
        </authorList>
    </citation>
    <scope>IDENTIFICATION</scope>
</reference>
<dbReference type="GO" id="GO:0005254">
    <property type="term" value="F:chloride channel activity"/>
    <property type="evidence" value="ECO:0007669"/>
    <property type="project" value="UniProtKB-KW"/>
</dbReference>
<evidence type="ECO:0000313" key="10">
    <source>
        <dbReference type="Proteomes" id="UP000275846"/>
    </source>
</evidence>
<keyword evidence="7" id="KW-0406">Ion transport</keyword>
<feature type="domain" description="C2H2-type" evidence="8">
    <location>
        <begin position="360"/>
        <end position="387"/>
    </location>
</feature>
<name>A0A183SGV3_SCHSO</name>
<evidence type="ECO:0000256" key="7">
    <source>
        <dbReference type="RuleBase" id="RU363126"/>
    </source>
</evidence>
<gene>
    <name evidence="9" type="ORF">SSLN_LOCUS3451</name>
</gene>
<keyword evidence="7" id="KW-0407">Ion channel</keyword>
<dbReference type="InterPro" id="IPR013087">
    <property type="entry name" value="Znf_C2H2_type"/>
</dbReference>
<keyword evidence="6" id="KW-0863">Zinc-finger</keyword>
<protein>
    <recommendedName>
        <fullName evidence="7">Bestrophin homolog</fullName>
    </recommendedName>
</protein>
<evidence type="ECO:0000313" key="9">
    <source>
        <dbReference type="EMBL" id="VDL89836.1"/>
    </source>
</evidence>
<dbReference type="SMART" id="SM00355">
    <property type="entry name" value="ZnF_C2H2"/>
    <property type="match status" value="2"/>
</dbReference>
<evidence type="ECO:0000259" key="8">
    <source>
        <dbReference type="PROSITE" id="PS50157"/>
    </source>
</evidence>
<dbReference type="WBParaSite" id="SSLN_0000355401-mRNA-1">
    <property type="protein sequence ID" value="SSLN_0000355401-mRNA-1"/>
    <property type="gene ID" value="SSLN_0000355401"/>
</dbReference>
<comment type="subcellular location">
    <subcellularLocation>
        <location evidence="7">Cell membrane</location>
        <topology evidence="7">Multi-pass membrane protein</topology>
    </subcellularLocation>
    <subcellularLocation>
        <location evidence="1">Membrane</location>
    </subcellularLocation>
</comment>
<evidence type="ECO:0000256" key="5">
    <source>
        <dbReference type="ARBA" id="ARBA00034769"/>
    </source>
</evidence>
<dbReference type="Proteomes" id="UP000275846">
    <property type="component" value="Unassembled WGS sequence"/>
</dbReference>
<keyword evidence="7" id="KW-0869">Chloride channel</keyword>
<evidence type="ECO:0000256" key="4">
    <source>
        <dbReference type="ARBA" id="ARBA00023136"/>
    </source>
</evidence>
<feature type="transmembrane region" description="Helical" evidence="7">
    <location>
        <begin position="74"/>
        <end position="95"/>
    </location>
</feature>
<comment type="caution">
    <text evidence="7">Lacks conserved residue(s) required for the propagation of feature annotation.</text>
</comment>
<keyword evidence="10" id="KW-1185">Reference proteome</keyword>
<dbReference type="PROSITE" id="PS50157">
    <property type="entry name" value="ZINC_FINGER_C2H2_2"/>
    <property type="match status" value="1"/>
</dbReference>
<dbReference type="PANTHER" id="PTHR10736">
    <property type="entry name" value="BESTROPHIN"/>
    <property type="match status" value="1"/>
</dbReference>
<evidence type="ECO:0000256" key="3">
    <source>
        <dbReference type="ARBA" id="ARBA00022989"/>
    </source>
</evidence>
<evidence type="ECO:0000313" key="11">
    <source>
        <dbReference type="WBParaSite" id="SSLN_0000355401-mRNA-1"/>
    </source>
</evidence>
<keyword evidence="6" id="KW-0479">Metal-binding</keyword>
<keyword evidence="7" id="KW-1003">Cell membrane</keyword>
<keyword evidence="6" id="KW-0862">Zinc</keyword>
<keyword evidence="2 7" id="KW-0812">Transmembrane</keyword>
<reference evidence="9 10" key="2">
    <citation type="submission" date="2018-11" db="EMBL/GenBank/DDBJ databases">
        <authorList>
            <consortium name="Pathogen Informatics"/>
        </authorList>
    </citation>
    <scope>NUCLEOTIDE SEQUENCE [LARGE SCALE GENOMIC DNA]</scope>
    <source>
        <strain evidence="9 10">NST_G2</strain>
    </source>
</reference>
<dbReference type="GO" id="GO:0034707">
    <property type="term" value="C:chloride channel complex"/>
    <property type="evidence" value="ECO:0007669"/>
    <property type="project" value="UniProtKB-KW"/>
</dbReference>
<evidence type="ECO:0000256" key="2">
    <source>
        <dbReference type="ARBA" id="ARBA00022692"/>
    </source>
</evidence>
<dbReference type="Pfam" id="PF01062">
    <property type="entry name" value="Bestrophin"/>
    <property type="match status" value="1"/>
</dbReference>
<dbReference type="GO" id="GO:0005886">
    <property type="term" value="C:plasma membrane"/>
    <property type="evidence" value="ECO:0007669"/>
    <property type="project" value="UniProtKB-SubCell"/>
</dbReference>
<dbReference type="OrthoDB" id="201595at2759"/>
<organism evidence="11">
    <name type="scientific">Schistocephalus solidus</name>
    <name type="common">Tapeworm</name>
    <dbReference type="NCBI Taxonomy" id="70667"/>
    <lineage>
        <taxon>Eukaryota</taxon>
        <taxon>Metazoa</taxon>
        <taxon>Spiralia</taxon>
        <taxon>Lophotrochozoa</taxon>
        <taxon>Platyhelminthes</taxon>
        <taxon>Cestoda</taxon>
        <taxon>Eucestoda</taxon>
        <taxon>Diphyllobothriidea</taxon>
        <taxon>Diphyllobothriidae</taxon>
        <taxon>Schistocephalus</taxon>
    </lineage>
</organism>
<dbReference type="STRING" id="70667.A0A183SGV3"/>
<comment type="similarity">
    <text evidence="5 7">Belongs to the anion channel-forming bestrophin (TC 1.A.46) family. Calcium-sensitive chloride channel subfamily.</text>
</comment>
<dbReference type="EMBL" id="UYSU01032543">
    <property type="protein sequence ID" value="VDL89836.1"/>
    <property type="molecule type" value="Genomic_DNA"/>
</dbReference>